<reference evidence="1 2" key="1">
    <citation type="journal article" date="2018" name="Mol. Biol. Evol.">
        <title>Broad Genomic Sampling Reveals a Smut Pathogenic Ancestry of the Fungal Clade Ustilaginomycotina.</title>
        <authorList>
            <person name="Kijpornyongpan T."/>
            <person name="Mondo S.J."/>
            <person name="Barry K."/>
            <person name="Sandor L."/>
            <person name="Lee J."/>
            <person name="Lipzen A."/>
            <person name="Pangilinan J."/>
            <person name="LaButti K."/>
            <person name="Hainaut M."/>
            <person name="Henrissat B."/>
            <person name="Grigoriev I.V."/>
            <person name="Spatafora J.W."/>
            <person name="Aime M.C."/>
        </authorList>
    </citation>
    <scope>NUCLEOTIDE SEQUENCE [LARGE SCALE GENOMIC DNA]</scope>
    <source>
        <strain evidence="1 2">MCA 4186</strain>
    </source>
</reference>
<evidence type="ECO:0000313" key="2">
    <source>
        <dbReference type="Proteomes" id="UP000245946"/>
    </source>
</evidence>
<dbReference type="STRING" id="58919.A0A316Z2S3"/>
<dbReference type="Gene3D" id="3.30.70.100">
    <property type="match status" value="1"/>
</dbReference>
<protein>
    <recommendedName>
        <fullName evidence="3">EthD domain-containing protein</fullName>
    </recommendedName>
</protein>
<dbReference type="OrthoDB" id="2851338at2759"/>
<sequence>MAPTYDPNDSGLLLVFSDPGADATLDEFHDWYDNEHVPLRTKAFDTFTSAARYQVASSVASSTTAAPSPVFSAGWGALYTISTAATFDDPKYTSLRTQRSPREAELLARVATLDRRIYRCVYDSAAPQPRDTSASGAPAPVRTAPLPAAEASPCVVCTSVTPADGCKAEYDTWYVEEHAPLLAKVPGWRRSRRYELVDALIVGKQARPANADGAEVPFCLALNEWDSPAFQETAEFKHLMNTEWRNKVNDPSRIVRRERRVMELYRAWECEAAVAATKQ</sequence>
<organism evidence="1 2">
    <name type="scientific">Tilletiopsis washingtonensis</name>
    <dbReference type="NCBI Taxonomy" id="58919"/>
    <lineage>
        <taxon>Eukaryota</taxon>
        <taxon>Fungi</taxon>
        <taxon>Dikarya</taxon>
        <taxon>Basidiomycota</taxon>
        <taxon>Ustilaginomycotina</taxon>
        <taxon>Exobasidiomycetes</taxon>
        <taxon>Entylomatales</taxon>
        <taxon>Entylomatales incertae sedis</taxon>
        <taxon>Tilletiopsis</taxon>
    </lineage>
</organism>
<dbReference type="InterPro" id="IPR011008">
    <property type="entry name" value="Dimeric_a/b-barrel"/>
</dbReference>
<gene>
    <name evidence="1" type="ORF">FA09DRAFT_363676</name>
</gene>
<keyword evidence="2" id="KW-1185">Reference proteome</keyword>
<dbReference type="GeneID" id="37273158"/>
<dbReference type="RefSeq" id="XP_025594754.1">
    <property type="nucleotide sequence ID" value="XM_025745614.1"/>
</dbReference>
<dbReference type="Proteomes" id="UP000245946">
    <property type="component" value="Unassembled WGS sequence"/>
</dbReference>
<name>A0A316Z2S3_9BASI</name>
<dbReference type="EMBL" id="KZ819313">
    <property type="protein sequence ID" value="PWN94475.1"/>
    <property type="molecule type" value="Genomic_DNA"/>
</dbReference>
<dbReference type="AlphaFoldDB" id="A0A316Z2S3"/>
<evidence type="ECO:0000313" key="1">
    <source>
        <dbReference type="EMBL" id="PWN94475.1"/>
    </source>
</evidence>
<accession>A0A316Z2S3</accession>
<proteinExistence type="predicted"/>
<dbReference type="SUPFAM" id="SSF54909">
    <property type="entry name" value="Dimeric alpha+beta barrel"/>
    <property type="match status" value="1"/>
</dbReference>
<evidence type="ECO:0008006" key="3">
    <source>
        <dbReference type="Google" id="ProtNLM"/>
    </source>
</evidence>